<evidence type="ECO:0000313" key="1">
    <source>
        <dbReference type="EMBL" id="SDK79366.1"/>
    </source>
</evidence>
<reference evidence="2" key="1">
    <citation type="submission" date="2016-10" db="EMBL/GenBank/DDBJ databases">
        <authorList>
            <person name="Varghese N."/>
            <person name="Submissions S."/>
        </authorList>
    </citation>
    <scope>NUCLEOTIDE SEQUENCE [LARGE SCALE GENOMIC DNA]</scope>
    <source>
        <strain evidence="2">CGMCC 1.11012</strain>
    </source>
</reference>
<organism evidence="1 2">
    <name type="scientific">Paenibacillus typhae</name>
    <dbReference type="NCBI Taxonomy" id="1174501"/>
    <lineage>
        <taxon>Bacteria</taxon>
        <taxon>Bacillati</taxon>
        <taxon>Bacillota</taxon>
        <taxon>Bacilli</taxon>
        <taxon>Bacillales</taxon>
        <taxon>Paenibacillaceae</taxon>
        <taxon>Paenibacillus</taxon>
    </lineage>
</organism>
<gene>
    <name evidence="1" type="ORF">SAMN05216192_1559</name>
</gene>
<sequence length="57" mass="6295">MNDILIRTSRSAVTVAGKPEQIKAVIAGWIERYGRDMPLSYVLLLQAETRVNPPKAG</sequence>
<dbReference type="STRING" id="1174501.SAMN05216192_1559"/>
<evidence type="ECO:0000313" key="2">
    <source>
        <dbReference type="Proteomes" id="UP000199050"/>
    </source>
</evidence>
<dbReference type="Proteomes" id="UP000199050">
    <property type="component" value="Unassembled WGS sequence"/>
</dbReference>
<dbReference type="AlphaFoldDB" id="A0A1G9ET77"/>
<name>A0A1G9ET77_9BACL</name>
<proteinExistence type="predicted"/>
<dbReference type="EMBL" id="FNDX01000055">
    <property type="protein sequence ID" value="SDK79366.1"/>
    <property type="molecule type" value="Genomic_DNA"/>
</dbReference>
<dbReference type="RefSeq" id="WP_157890069.1">
    <property type="nucleotide sequence ID" value="NZ_CBCSKY010000058.1"/>
</dbReference>
<accession>A0A1G9ET77</accession>
<keyword evidence="2" id="KW-1185">Reference proteome</keyword>
<protein>
    <submittedName>
        <fullName evidence="1">Uncharacterized protein</fullName>
    </submittedName>
</protein>